<dbReference type="OMA" id="EYEINIF"/>
<evidence type="ECO:0000313" key="3">
    <source>
        <dbReference type="Proteomes" id="UP000001460"/>
    </source>
</evidence>
<dbReference type="PANTHER" id="PTHR16166">
    <property type="entry name" value="VACUOLAR PROTEIN SORTING-ASSOCIATED PROTEIN VPS13"/>
    <property type="match status" value="1"/>
</dbReference>
<sequence length="3849" mass="442893">MKRAVSRVSSFVAKWATAFIGKYLENVSEDSFELGLNSGKLQLRGVKIKKGIIEQLKLPIKVIQGSIKTINISIPYGNILRSNSNAPLVIEIDELNLNATFLDEFEMNTSHIENLVALSRLKLIEHWNLQLLTELAEEEFNVKGGVHKHENSQPFWRRIISRLIQDIRVHFRHIHVRLQSTTMQDNFFLGIILRSLEIRSIPHINDLIVKNQVLDTVESVDLHNSTEINLGPELLDCYQRQIDSSRELFTIDSENLNSIYFDHFFQFKNSSSYSYKLLELNGLTVYLHPDGISDADILKSSGHSSICKPLIYPFCCKLLLRQYNDAFDNEKKPLYTIYGILDEVTVTISKDIITHISFLLDYLQYFNNCMESGKIRLERRYLYRPNVPIKGNARLWWKYAAGCILREDLNCLNRSSNSSCSAFLKVQDTYRDAKILMYCKDYSELFQKYFEESMNRCDITFNVSQFSTSLLEFSKQNCEYYCTRIPFNIFLNIHTSLVHKWVEEGFQKSSNIFLSKKECLENTQMSKIGWKQWLLSLHKLLSPSAVDSSEIFYDASEGKNFDNLNEEMGQPNSDFYEENLQVVDAISSCTSIDIDSSSFYDCHSEEAEQKSQSQLHVTSIFSSTPYIYTQSPFISIRIILKKMKLEILLTDDLDKPVSTNSATLVGAIDNFGIDFLQSESNLSLMIVLQEFSLDYADKNDDIYHLIYPDNQSNKKIFNRWFTGYYVFRSNSFISGSSIRRRGASASTSSDAILETNNSMETVKSENKQSICLNVEKCCVNIYSNVIFSIYSWSQKLIKNKNYHWPQEVRVDKGQTEVENTRDDLKQSDQYKNSFIVDSELVEFDIYIATPILIFCYETELNESICGVVSFGKISVTNKRPWEKNCLEIDGLNTENAFDSQYLMNKEFPTFYRYSPTKSKVFWFKCINSQNYYIKVEDIYLCTYSSSYPIFYKYPKKGSINKKSNQGFTDNCKVKCECSNNYTLFNIDCIDAKLYSLNYKKYNMFDETCIKYVKLLDALSHLDIFSSNLFNEKSFINLALATNSSCLDVKSSDTYLNGELLDNLYISLNIESITLNFDLKVYNQLYTNFINLVKYAGIDIFDWTKNKIPIETSNINKFNKVYQLFWFVKLQNLVFDCALDTYFCLRLSGNSISMLNLNYDQNSIVNIFVEKILGDCIINNDFEASSISLFVNSDVHVYTKVPLRETDKNLIIKLDSKATKVHLRPTILQSLIEFFNKISQCKPLVSSLSKENQVSNPNLFSLEITFDEFGLISYQRNREFFEMNMTNIIRIRRTKESNIEINAITKSISCYFIYDHSNILIFEVSPEEFLDANLLLKIVLSEKVHLIKGYEIKTMYKMTFTSQVFVTANRVTVILFFDKFLHSIFYFDNILENIQSITSNEISDSNSYISLKDIKLENFKVIIPASTDQEYASKEPKILLNIDHFHFHNKYNVFSKFCGENLLLYIFKFCGVNLYYFEGEDKNSVGSYNEIGTLPSLNFHIRRCQKTNKAYPFDLSCFFGSSEIAKLNFKPKYISLLVGVFVQNIMYDDEDILELRRISKRTISDPYYNKSNEESNEYFPHLIKLKYFGNEVIECYKSRISSNYFIEDVNTQPTHAIHFFFPKLKIQLLHKVKEVELDRSGFKDFITLDFTELGIYINKYFTKNISVISVCFLKFSLSNKRGLPLIEVNGAKDLQENCSNPLSSMVDNSSEFKIYSCVEYQDKYFPEIFKRTQYPFHLLKYSATNTENSSMLKLIDINLISPFINIDYKLEAFIEIYKYFCAFMETFEYQSTKFELFKKEKYKTKQENKSDNKILLNKNFSIKLQQVNISYSNSDIVLILKGNYEINHLKLINDFIVENNTTNMNSEYTEYKRQQSLIIETLASQSSNIFNTTRILENEESTTNLMLSESMLILSTKEYYDLVFWKNFEGHLLYNISTIADENLIHTKKLKRSGKFITQPFVINFSYIHISLIYRLICSSYEVISKNIELYNINTTLTDSYEDGGTSWNIIIYKSNIILLNSVNNLCNIPLLKFHIQSYNFNYSMNLNKDSKIKLPIQHINNDAEITLWFLNPKHGYYEPIIEECSFILNVEKYSTNEIHSTKCNSTGRSLVKINAQFPTKTSFNMSPIMFKTLLFHSKFLTENCFFVEYKKLINYKSYKIINNTGFDIHIFGYPNFEKFHEKSKREIKNDDQDMFLFSTVILNGEEKGLNQFDNCFHPLNIQLLGIDIGIFDKSKLKFNTLFRMGRAISIENPGNFVVPLISNKKESTNITLISSPYILCKVEYCGDFDIAITKSLTLSSPIQLINDLNFTLDMIYCEVNCNDESIIAQKKYIIPAASALPLPTTTLPNSNIDILFGIHFEEDIGSIENLDYSEYGILPIYNILNEITSEKKNQEPVLNLDRQFIHYVQYLECSSKNLNNSFVGFYATFESRLILSRNSYYYQYIVRFCPYLSIISTLPIELNYRIIGEESEDKGKQVILDSGNINYLEQKHLHVPIRNRIKKLTNSVVYQFRLEMGVYKDINNKYKQSEFLMFWACSIDLISGIKVGYWSSRNTSSYQLSSGIGSIVAGKNPTGIFTIYNFLNFPKGYPMKWLIHSQNWLSIIGTEIRLSDIQLVNFAQLDSALEFVKVSDNWINSKENLFVENSSIPQFAYPIIQKTGAIHMTNPAITKGISDSLVVYIKNQKFTIDLNLEKDVSNKIVKSLVIQDKLGSIPINICYQEKNITIPYYNYNTSYIVGVLAIYSQSMVYNDTSMNIEILNSSFTLKLKPKTWISYFPAFIYKMTNLNSVNVCRDHSELKPSTKILNLAVDSKVLLPFGLNKGQSWKILLDNKFPNFDKLPDNKKQFYLLVSSIYDNFLDLEILKISKCCIEEVNINNVSSPSLFIYNCSNKKVYITQRMNRTGDLQTFQQNTIREYIWFDYFSPRELIILSENSSFEGDINNLANMKSPVNRRFIQMPLETSSFEVYDFVSSNKDKWLIYKWCRLEKDHWVFCIFSYTDFMDWFRLNGKIHYALSLLQPVKVPLKISSTSSSSNIACIPSNSISLSLSRFTTIKLDKYSIEYEINIFMRQIICSIVGLNTVSYPEELFLVVLDDVICNYDHGTKTASQHLQLAIGNIQVDLQYKDSIYPVLLQRLPSSSSRTLNTLEQKFLTASQTLNISKLSSTNSSLSSSSSFEQDINNLPIVIISLSFRKDKIQPSDYKFKNLFVPTPTQSLAESCLAEICDYIESSGYTNILLSKQKINKIANSSKKYGSLPIIVIKDFSIRLMGINICFDAQFIYILTMMNHYFDLFVNKAEIDEDRNSSNKNEGFSLLKRIYIRKFRIYPLVIHLTFNLDPLKSFSLSTEKDGNNSTLQINQALSSSSLNLSHSLEQFAHTFGLMLSSLIRSITTIEDAPLWLNQFELDESSYLSDIITKIKKHYEHELYNQLYVIATSLGSVGNPVNSFTNIGAGIGDLFYEPIYAVTSGRSEDGVVTGVKRGIESFMNHSVFGAFQAISKMAGTASQIAGVLTMDEKYIEERRRFVHGQQPRDLMDGLSIGAHAFGKSVTDGFSSLVGEVVEGATTGNPNSLALGLTKGLVAAVVKPITGVLDFTQKAAQGIQKASTVDRVGNTCQHRFTRVFYTNYGIIAPYSIEHAFVCNLLKRLYNFKSISSNNELNKINDLSGCKVIGGLLYTSICGDGSKLAIVTSDSLLVLNFDSNITNNLTDENISVDHHILLNDIIYVLIGTLKVQSSSDSTSKGRFNETRGSVSGHGFTYNIEEIYPSPYSKSEEKNLNKLFNGKMISEIIIQMRRQKDIASSSSPPSAAINGICSMVIIVHPNTALPHYKWINSNNRANLVKLKNVICSLI</sequence>
<gene>
    <name evidence="2" type="ORF">CMU_038320</name>
</gene>
<dbReference type="GeneID" id="6994228"/>
<dbReference type="VEuPathDB" id="CryptoDB:CMU_038320"/>
<accession>B6A975</accession>
<proteinExistence type="inferred from homology"/>
<reference evidence="2" key="1">
    <citation type="submission" date="2008-06" db="EMBL/GenBank/DDBJ databases">
        <authorList>
            <person name="Lorenzi H."/>
            <person name="Inman J."/>
            <person name="Miller J."/>
            <person name="Schobel S."/>
            <person name="Amedeo P."/>
            <person name="Caler E.V."/>
            <person name="da Silva J."/>
        </authorList>
    </citation>
    <scope>NUCLEOTIDE SEQUENCE [LARGE SCALE GENOMIC DNA]</scope>
    <source>
        <strain evidence="2">RN66</strain>
    </source>
</reference>
<protein>
    <recommendedName>
        <fullName evidence="4">Chorein N-terminal domain-containing protein</fullName>
    </recommendedName>
</protein>
<evidence type="ECO:0000313" key="2">
    <source>
        <dbReference type="EMBL" id="EEA04766.1"/>
    </source>
</evidence>
<dbReference type="STRING" id="441375.B6A975"/>
<dbReference type="RefSeq" id="XP_002139115.1">
    <property type="nucleotide sequence ID" value="XM_002139079.1"/>
</dbReference>
<organism evidence="2 3">
    <name type="scientific">Cryptosporidium muris (strain RN66)</name>
    <dbReference type="NCBI Taxonomy" id="441375"/>
    <lineage>
        <taxon>Eukaryota</taxon>
        <taxon>Sar</taxon>
        <taxon>Alveolata</taxon>
        <taxon>Apicomplexa</taxon>
        <taxon>Conoidasida</taxon>
        <taxon>Coccidia</taxon>
        <taxon>Eucoccidiorida</taxon>
        <taxon>Eimeriorina</taxon>
        <taxon>Cryptosporidiidae</taxon>
        <taxon>Cryptosporidium</taxon>
    </lineage>
</organism>
<evidence type="ECO:0008006" key="4">
    <source>
        <dbReference type="Google" id="ProtNLM"/>
    </source>
</evidence>
<comment type="similarity">
    <text evidence="1">Belongs to the VPS13 family.</text>
</comment>
<dbReference type="InterPro" id="IPR026847">
    <property type="entry name" value="VPS13"/>
</dbReference>
<dbReference type="eggNOG" id="KOG1809">
    <property type="taxonomic scope" value="Eukaryota"/>
</dbReference>
<evidence type="ECO:0000256" key="1">
    <source>
        <dbReference type="ARBA" id="ARBA00006545"/>
    </source>
</evidence>
<dbReference type="EMBL" id="DS989726">
    <property type="protein sequence ID" value="EEA04766.1"/>
    <property type="molecule type" value="Genomic_DNA"/>
</dbReference>
<dbReference type="GO" id="GO:0045053">
    <property type="term" value="P:protein retention in Golgi apparatus"/>
    <property type="evidence" value="ECO:0007669"/>
    <property type="project" value="TreeGrafter"/>
</dbReference>
<dbReference type="GO" id="GO:0006623">
    <property type="term" value="P:protein targeting to vacuole"/>
    <property type="evidence" value="ECO:0007669"/>
    <property type="project" value="TreeGrafter"/>
</dbReference>
<dbReference type="Proteomes" id="UP000001460">
    <property type="component" value="Unassembled WGS sequence"/>
</dbReference>
<name>B6A975_CRYMR</name>
<dbReference type="OrthoDB" id="428159at2759"/>
<dbReference type="PANTHER" id="PTHR16166:SF93">
    <property type="entry name" value="INTERMEMBRANE LIPID TRANSFER PROTEIN VPS13"/>
    <property type="match status" value="1"/>
</dbReference>
<keyword evidence="3" id="KW-1185">Reference proteome</keyword>